<proteinExistence type="predicted"/>
<evidence type="ECO:0000313" key="1">
    <source>
        <dbReference type="EMBL" id="BCI64527.1"/>
    </source>
</evidence>
<dbReference type="AlphaFoldDB" id="A0A7G1I511"/>
<organism evidence="1 2">
    <name type="scientific">Coprobacter secundus subsp. similis</name>
    <dbReference type="NCBI Taxonomy" id="2751153"/>
    <lineage>
        <taxon>Bacteria</taxon>
        <taxon>Pseudomonadati</taxon>
        <taxon>Bacteroidota</taxon>
        <taxon>Bacteroidia</taxon>
        <taxon>Bacteroidales</taxon>
        <taxon>Barnesiellaceae</taxon>
        <taxon>Coprobacter</taxon>
    </lineage>
</organism>
<sequence length="38" mass="4580">MITKLFGSGQMSMLNNEFIILFSHDIRYLKSDYKLIRR</sequence>
<protein>
    <submittedName>
        <fullName evidence="1">Uncharacterized protein</fullName>
    </submittedName>
</protein>
<gene>
    <name evidence="1" type="ORF">Cop2CBH44_28800</name>
</gene>
<keyword evidence="2" id="KW-1185">Reference proteome</keyword>
<evidence type="ECO:0000313" key="2">
    <source>
        <dbReference type="Proteomes" id="UP000594042"/>
    </source>
</evidence>
<dbReference type="Proteomes" id="UP000594042">
    <property type="component" value="Chromosome"/>
</dbReference>
<accession>A0A7G1I511</accession>
<dbReference type="KEGG" id="copr:Cop2CBH44_28800"/>
<name>A0A7G1I511_9BACT</name>
<reference evidence="2" key="1">
    <citation type="submission" date="2020-07" db="EMBL/GenBank/DDBJ databases">
        <title>Complete genome sequencing of Coprobacter sp. strain 2CBH44.</title>
        <authorList>
            <person name="Sakamoto M."/>
            <person name="Murakami T."/>
            <person name="Mori H."/>
        </authorList>
    </citation>
    <scope>NUCLEOTIDE SEQUENCE [LARGE SCALE GENOMIC DNA]</scope>
    <source>
        <strain evidence="2">2CBH44</strain>
    </source>
</reference>
<dbReference type="EMBL" id="AP023322">
    <property type="protein sequence ID" value="BCI64527.1"/>
    <property type="molecule type" value="Genomic_DNA"/>
</dbReference>